<name>A0AA86S353_9FABA</name>
<dbReference type="GO" id="GO:0010112">
    <property type="term" value="P:regulation of systemic acquired resistance"/>
    <property type="evidence" value="ECO:0007669"/>
    <property type="project" value="InterPro"/>
</dbReference>
<organism evidence="5 6">
    <name type="scientific">Sphenostylis stenocarpa</name>
    <dbReference type="NCBI Taxonomy" id="92480"/>
    <lineage>
        <taxon>Eukaryota</taxon>
        <taxon>Viridiplantae</taxon>
        <taxon>Streptophyta</taxon>
        <taxon>Embryophyta</taxon>
        <taxon>Tracheophyta</taxon>
        <taxon>Spermatophyta</taxon>
        <taxon>Magnoliopsida</taxon>
        <taxon>eudicotyledons</taxon>
        <taxon>Gunneridae</taxon>
        <taxon>Pentapetalae</taxon>
        <taxon>rosids</taxon>
        <taxon>fabids</taxon>
        <taxon>Fabales</taxon>
        <taxon>Fabaceae</taxon>
        <taxon>Papilionoideae</taxon>
        <taxon>50 kb inversion clade</taxon>
        <taxon>NPAAA clade</taxon>
        <taxon>indigoferoid/millettioid clade</taxon>
        <taxon>Phaseoleae</taxon>
        <taxon>Sphenostylis</taxon>
    </lineage>
</organism>
<gene>
    <name evidence="5" type="ORF">AYBTSS11_LOCUS2405</name>
</gene>
<dbReference type="InterPro" id="IPR031425">
    <property type="entry name" value="NPR1/NH1-interacting"/>
</dbReference>
<dbReference type="PANTHER" id="PTHR33669:SF26">
    <property type="entry name" value="PROTEIN NIM1-INTERACTING 3"/>
    <property type="match status" value="1"/>
</dbReference>
<evidence type="ECO:0000313" key="6">
    <source>
        <dbReference type="Proteomes" id="UP001189624"/>
    </source>
</evidence>
<keyword evidence="3" id="KW-0539">Nucleus</keyword>
<dbReference type="AlphaFoldDB" id="A0AA86S353"/>
<evidence type="ECO:0000256" key="4">
    <source>
        <dbReference type="SAM" id="MobiDB-lite"/>
    </source>
</evidence>
<evidence type="ECO:0000313" key="5">
    <source>
        <dbReference type="EMBL" id="CAJ1870124.1"/>
    </source>
</evidence>
<comment type="similarity">
    <text evidence="2">Belongs to the NPR1-interactor family.</text>
</comment>
<keyword evidence="6" id="KW-1185">Reference proteome</keyword>
<dbReference type="GO" id="GO:0005634">
    <property type="term" value="C:nucleus"/>
    <property type="evidence" value="ECO:0007669"/>
    <property type="project" value="UniProtKB-SubCell"/>
</dbReference>
<feature type="compositionally biased region" description="Basic and acidic residues" evidence="4">
    <location>
        <begin position="117"/>
        <end position="133"/>
    </location>
</feature>
<dbReference type="Proteomes" id="UP001189624">
    <property type="component" value="Chromosome 1"/>
</dbReference>
<dbReference type="Gramene" id="rna-AYBTSS11_LOCUS2405">
    <property type="protein sequence ID" value="CAJ1870124.1"/>
    <property type="gene ID" value="gene-AYBTSS11_LOCUS2405"/>
</dbReference>
<evidence type="ECO:0008006" key="7">
    <source>
        <dbReference type="Google" id="ProtNLM"/>
    </source>
</evidence>
<comment type="subcellular location">
    <subcellularLocation>
        <location evidence="1">Nucleus</location>
    </subcellularLocation>
</comment>
<evidence type="ECO:0000256" key="2">
    <source>
        <dbReference type="ARBA" id="ARBA00009937"/>
    </source>
</evidence>
<evidence type="ECO:0000256" key="1">
    <source>
        <dbReference type="ARBA" id="ARBA00004123"/>
    </source>
</evidence>
<dbReference type="PANTHER" id="PTHR33669">
    <property type="entry name" value="PROTEIN NEGATIVE REGULATOR OF RESISTANCE"/>
    <property type="match status" value="1"/>
</dbReference>
<evidence type="ECO:0000256" key="3">
    <source>
        <dbReference type="ARBA" id="ARBA00023242"/>
    </source>
</evidence>
<dbReference type="EMBL" id="OY731398">
    <property type="protein sequence ID" value="CAJ1870124.1"/>
    <property type="molecule type" value="Genomic_DNA"/>
</dbReference>
<feature type="region of interest" description="Disordered" evidence="4">
    <location>
        <begin position="110"/>
        <end position="133"/>
    </location>
</feature>
<proteinExistence type="inferred from homology"/>
<sequence>MEGERRKRKIENEEENEEQKIEKFFALIKRTKDVRDRLYKNTDNKKIDGERENSIWNPKFQAEDFIDCGEIMPKSSKISDPHHHVHDHAGPSHQELIVKNEDLQDATQLVPAEEDNNEKKDKTSEHLDLNLSL</sequence>
<reference evidence="5" key="1">
    <citation type="submission" date="2023-10" db="EMBL/GenBank/DDBJ databases">
        <authorList>
            <person name="Domelevo Entfellner J.-B."/>
        </authorList>
    </citation>
    <scope>NUCLEOTIDE SEQUENCE</scope>
</reference>
<accession>A0AA86S353</accession>
<dbReference type="Pfam" id="PF15699">
    <property type="entry name" value="NPR1_interact"/>
    <property type="match status" value="1"/>
</dbReference>
<protein>
    <recommendedName>
        <fullName evidence="7">NIM1-interacting protein</fullName>
    </recommendedName>
</protein>